<evidence type="ECO:0000256" key="4">
    <source>
        <dbReference type="ARBA" id="ARBA00022827"/>
    </source>
</evidence>
<keyword evidence="3" id="KW-0285">Flavoprotein</keyword>
<proteinExistence type="inferred from homology"/>
<keyword evidence="6" id="KW-0520">NAD</keyword>
<dbReference type="InterPro" id="IPR050151">
    <property type="entry name" value="Class-I_Pyr_Nuc-Dis_Oxidored"/>
</dbReference>
<dbReference type="PANTHER" id="PTHR22912:SF217">
    <property type="entry name" value="DIHYDROLIPOYL DEHYDROGENASE"/>
    <property type="match status" value="1"/>
</dbReference>
<sequence>MTKQQYDIAIIGAGPGGYHAAIRAAQYGAKVALIEKDKLGGTCLHRGCIPTKSLYASAHLIEKIKEADDFGIEIPQYNTSFAKAIARKNRIVKELEEGIIGLQKGWKNDIYMGHGKILSGNIEDGFEISIEKEEDFNIIKAKRVIIA</sequence>
<comment type="cofactor">
    <cofactor evidence="1">
        <name>FAD</name>
        <dbReference type="ChEBI" id="CHEBI:57692"/>
    </cofactor>
</comment>
<evidence type="ECO:0000256" key="1">
    <source>
        <dbReference type="ARBA" id="ARBA00001974"/>
    </source>
</evidence>
<feature type="domain" description="FAD/NAD(P)-binding" evidence="9">
    <location>
        <begin position="6"/>
        <end position="147"/>
    </location>
</feature>
<gene>
    <name evidence="10" type="ORF">S03H2_41913</name>
</gene>
<feature type="non-terminal residue" evidence="10">
    <location>
        <position position="147"/>
    </location>
</feature>
<comment type="similarity">
    <text evidence="2">Belongs to the class-I pyridine nucleotide-disulfide oxidoreductase family.</text>
</comment>
<organism evidence="10">
    <name type="scientific">marine sediment metagenome</name>
    <dbReference type="NCBI Taxonomy" id="412755"/>
    <lineage>
        <taxon>unclassified sequences</taxon>
        <taxon>metagenomes</taxon>
        <taxon>ecological metagenomes</taxon>
    </lineage>
</organism>
<comment type="caution">
    <text evidence="10">The sequence shown here is derived from an EMBL/GenBank/DDBJ whole genome shotgun (WGS) entry which is preliminary data.</text>
</comment>
<evidence type="ECO:0000256" key="7">
    <source>
        <dbReference type="ARBA" id="ARBA00023157"/>
    </source>
</evidence>
<dbReference type="InterPro" id="IPR012999">
    <property type="entry name" value="Pyr_OxRdtase_I_AS"/>
</dbReference>
<keyword evidence="7" id="KW-1015">Disulfide bond</keyword>
<evidence type="ECO:0000256" key="2">
    <source>
        <dbReference type="ARBA" id="ARBA00007532"/>
    </source>
</evidence>
<dbReference type="GO" id="GO:0004148">
    <property type="term" value="F:dihydrolipoyl dehydrogenase (NADH) activity"/>
    <property type="evidence" value="ECO:0007669"/>
    <property type="project" value="TreeGrafter"/>
</dbReference>
<dbReference type="InterPro" id="IPR023753">
    <property type="entry name" value="FAD/NAD-binding_dom"/>
</dbReference>
<dbReference type="Pfam" id="PF07992">
    <property type="entry name" value="Pyr_redox_2"/>
    <property type="match status" value="1"/>
</dbReference>
<dbReference type="GO" id="GO:0006103">
    <property type="term" value="P:2-oxoglutarate metabolic process"/>
    <property type="evidence" value="ECO:0007669"/>
    <property type="project" value="TreeGrafter"/>
</dbReference>
<name>X1HU64_9ZZZZ</name>
<protein>
    <recommendedName>
        <fullName evidence="9">FAD/NAD(P)-binding domain-containing protein</fullName>
    </recommendedName>
</protein>
<evidence type="ECO:0000256" key="8">
    <source>
        <dbReference type="ARBA" id="ARBA00023284"/>
    </source>
</evidence>
<accession>X1HU64</accession>
<dbReference type="PRINTS" id="PR00411">
    <property type="entry name" value="PNDRDTASEI"/>
</dbReference>
<dbReference type="AlphaFoldDB" id="X1HU64"/>
<dbReference type="PANTHER" id="PTHR22912">
    <property type="entry name" value="DISULFIDE OXIDOREDUCTASE"/>
    <property type="match status" value="1"/>
</dbReference>
<dbReference type="GO" id="GO:0050660">
    <property type="term" value="F:flavin adenine dinucleotide binding"/>
    <property type="evidence" value="ECO:0007669"/>
    <property type="project" value="TreeGrafter"/>
</dbReference>
<dbReference type="Gene3D" id="3.50.50.60">
    <property type="entry name" value="FAD/NAD(P)-binding domain"/>
    <property type="match status" value="1"/>
</dbReference>
<keyword evidence="4" id="KW-0274">FAD</keyword>
<dbReference type="PRINTS" id="PR00368">
    <property type="entry name" value="FADPNR"/>
</dbReference>
<keyword evidence="8" id="KW-0676">Redox-active center</keyword>
<dbReference type="InterPro" id="IPR036188">
    <property type="entry name" value="FAD/NAD-bd_sf"/>
</dbReference>
<evidence type="ECO:0000259" key="9">
    <source>
        <dbReference type="Pfam" id="PF07992"/>
    </source>
</evidence>
<dbReference type="EMBL" id="BARU01026062">
    <property type="protein sequence ID" value="GAH73711.1"/>
    <property type="molecule type" value="Genomic_DNA"/>
</dbReference>
<evidence type="ECO:0000256" key="3">
    <source>
        <dbReference type="ARBA" id="ARBA00022630"/>
    </source>
</evidence>
<evidence type="ECO:0000256" key="6">
    <source>
        <dbReference type="ARBA" id="ARBA00023027"/>
    </source>
</evidence>
<keyword evidence="5" id="KW-0560">Oxidoreductase</keyword>
<dbReference type="PROSITE" id="PS00076">
    <property type="entry name" value="PYRIDINE_REDOX_1"/>
    <property type="match status" value="1"/>
</dbReference>
<evidence type="ECO:0000256" key="5">
    <source>
        <dbReference type="ARBA" id="ARBA00023002"/>
    </source>
</evidence>
<evidence type="ECO:0000313" key="10">
    <source>
        <dbReference type="EMBL" id="GAH73711.1"/>
    </source>
</evidence>
<reference evidence="10" key="1">
    <citation type="journal article" date="2014" name="Front. Microbiol.">
        <title>High frequency of phylogenetically diverse reductive dehalogenase-homologous genes in deep subseafloor sedimentary metagenomes.</title>
        <authorList>
            <person name="Kawai M."/>
            <person name="Futagami T."/>
            <person name="Toyoda A."/>
            <person name="Takaki Y."/>
            <person name="Nishi S."/>
            <person name="Hori S."/>
            <person name="Arai W."/>
            <person name="Tsubouchi T."/>
            <person name="Morono Y."/>
            <person name="Uchiyama I."/>
            <person name="Ito T."/>
            <person name="Fujiyama A."/>
            <person name="Inagaki F."/>
            <person name="Takami H."/>
        </authorList>
    </citation>
    <scope>NUCLEOTIDE SEQUENCE</scope>
    <source>
        <strain evidence="10">Expedition CK06-06</strain>
    </source>
</reference>
<dbReference type="SUPFAM" id="SSF51905">
    <property type="entry name" value="FAD/NAD(P)-binding domain"/>
    <property type="match status" value="1"/>
</dbReference>